<dbReference type="InterPro" id="IPR040782">
    <property type="entry name" value="KfrB"/>
</dbReference>
<dbReference type="Pfam" id="PF18790">
    <property type="entry name" value="KfrB"/>
    <property type="match status" value="1"/>
</dbReference>
<evidence type="ECO:0000313" key="2">
    <source>
        <dbReference type="EMBL" id="RMO99510.1"/>
    </source>
</evidence>
<evidence type="ECO:0000259" key="1">
    <source>
        <dbReference type="Pfam" id="PF18790"/>
    </source>
</evidence>
<dbReference type="AlphaFoldDB" id="A0A3M3ZXX7"/>
<sequence>MARDHSKEGFLNTARAPKPEGHELLVIMNGSRLVDTSRSGEWVSSHVGSGGDMPKGVYDLTGAQKPDKTAAMKTYQGNVMHIDKAKNAVYQLDSSSKKPTLVKHDLSVFRDKQPAIGSMVKIEYTRGQAQLAEQERSRER</sequence>
<name>A0A3M3ZXX7_9PSED</name>
<accession>A0A3M3ZXX7</accession>
<protein>
    <recommendedName>
        <fullName evidence="1">KfrB domain-containing protein</fullName>
    </recommendedName>
</protein>
<feature type="domain" description="KfrB" evidence="1">
    <location>
        <begin position="74"/>
        <end position="132"/>
    </location>
</feature>
<organism evidence="2 3">
    <name type="scientific">Pseudomonas syringae pv. persicae</name>
    <dbReference type="NCBI Taxonomy" id="237306"/>
    <lineage>
        <taxon>Bacteria</taxon>
        <taxon>Pseudomonadati</taxon>
        <taxon>Pseudomonadota</taxon>
        <taxon>Gammaproteobacteria</taxon>
        <taxon>Pseudomonadales</taxon>
        <taxon>Pseudomonadaceae</taxon>
        <taxon>Pseudomonas</taxon>
    </lineage>
</organism>
<evidence type="ECO:0000313" key="3">
    <source>
        <dbReference type="Proteomes" id="UP000281604"/>
    </source>
</evidence>
<reference evidence="2 3" key="1">
    <citation type="submission" date="2018-08" db="EMBL/GenBank/DDBJ databases">
        <title>Recombination of ecologically and evolutionarily significant loci maintains genetic cohesion in the Pseudomonas syringae species complex.</title>
        <authorList>
            <person name="Dillon M."/>
            <person name="Thakur S."/>
            <person name="Almeida R.N.D."/>
            <person name="Weir B.S."/>
            <person name="Guttman D.S."/>
        </authorList>
    </citation>
    <scope>NUCLEOTIDE SEQUENCE [LARGE SCALE GENOMIC DNA]</scope>
    <source>
        <strain evidence="2 3">ICMP 3706</strain>
    </source>
</reference>
<dbReference type="Proteomes" id="UP000281604">
    <property type="component" value="Unassembled WGS sequence"/>
</dbReference>
<comment type="caution">
    <text evidence="2">The sequence shown here is derived from an EMBL/GenBank/DDBJ whole genome shotgun (WGS) entry which is preliminary data.</text>
</comment>
<dbReference type="RefSeq" id="WP_122290695.1">
    <property type="nucleotide sequence ID" value="NZ_RBQE01000484.1"/>
</dbReference>
<proteinExistence type="predicted"/>
<dbReference type="EMBL" id="RBQE01000484">
    <property type="protein sequence ID" value="RMO99510.1"/>
    <property type="molecule type" value="Genomic_DNA"/>
</dbReference>
<gene>
    <name evidence="2" type="ORF">ALQ30_200477</name>
</gene>